<evidence type="ECO:0000313" key="2">
    <source>
        <dbReference type="WBParaSite" id="ES5_v2.g16535.t1"/>
    </source>
</evidence>
<organism evidence="1 2">
    <name type="scientific">Panagrolaimus sp. ES5</name>
    <dbReference type="NCBI Taxonomy" id="591445"/>
    <lineage>
        <taxon>Eukaryota</taxon>
        <taxon>Metazoa</taxon>
        <taxon>Ecdysozoa</taxon>
        <taxon>Nematoda</taxon>
        <taxon>Chromadorea</taxon>
        <taxon>Rhabditida</taxon>
        <taxon>Tylenchina</taxon>
        <taxon>Panagrolaimomorpha</taxon>
        <taxon>Panagrolaimoidea</taxon>
        <taxon>Panagrolaimidae</taxon>
        <taxon>Panagrolaimus</taxon>
    </lineage>
</organism>
<accession>A0AC34FIT5</accession>
<reference evidence="2" key="1">
    <citation type="submission" date="2022-11" db="UniProtKB">
        <authorList>
            <consortium name="WormBaseParasite"/>
        </authorList>
    </citation>
    <scope>IDENTIFICATION</scope>
</reference>
<dbReference type="WBParaSite" id="ES5_v2.g16535.t1">
    <property type="protein sequence ID" value="ES5_v2.g16535.t1"/>
    <property type="gene ID" value="ES5_v2.g16535"/>
</dbReference>
<name>A0AC34FIT5_9BILA</name>
<protein>
    <submittedName>
        <fullName evidence="2">Uncharacterized protein</fullName>
    </submittedName>
</protein>
<sequence>MVVHIGVDSFNGIGAAYSTVTGDLETLNIEKISPHDAEKIDSQFQIIKERFPESYLNIVEDDTDIKKLSVTSNRVTFSLDLNGIFTLKELDIIEVLDKKLNEIEINNDGTTEECSPPSETIEDQQNVFEENIESAVLHPSNIKPVIPKYIIPEKFEHYIEIIQQLGTIQTELNILNPLVAITNTEFNLANFDYLQKCHESYKPAIFIKIFTETLLENVKGQVNSEIDRFGGNYLKDITDSVVTKHETLKQNYDKNEKLFQKAETYLASFNHELDWINSKLIDDEIKFDNFECSLNALKMFEKLKQEVEDRGESYQTIINNGKNFFTEGEIDNLLNNLDDKWKQLQDHLKFYSTIVTEIQKVLECMKKSHAIEEWISIKSMMIDRNDSNTGSEINKEILMKKTKKSLDEVKAYCDTIESFEKDTNAIKKEIILSGNAIKTKLSAIMDQLEIRISKIKIFYDDLKEKVNDQIKNLEDEKVAFEFNKKCIEIEKWIKTTIESIDIEVTKDKIDAVKKAIIDAEENSKTTFEKDEILTLTKNGEELHNLGFPEAKLKIANIEILLAKRDKILEAKKIEIKEFTQLDIFLSNCDIVIQRIQNEMEVIKKLPDKSQLEEHKKDQKRFNDNIGQLQKTGENLKSKNYKYANVMDEKILELQQLNKKFSNLIEQKTSQKLSQKSESDKLTEVYDTARNILEFLEQIESKIEWSDAVETTSNNLMEEHLKLKECISAKEKEIGKLNLLVKNITMKMPTLTSFNPLLEKIAKAKQKLDLIWEERYKEYQRIEHVAAFDSIADETMKVLKEYYGFLKNNKAKKMDKVQMSNMLGEVNLHIDNLQKTSHTVIKIHGDLAEFVNKKVCKIMDMQQELINEQNDESDYDSPDEDETPEIFPSVHPNDPEPLINTEKHLYQFPQKVSNYDNQINAVGIDLGTSRCCMAVSRNNKMETVALENAGERPLPSFVSFDEEDVKCGDVVLKGFLKYKEKYTVFDVKRFIGKEFHDIVPDRSWPFQVIEENDKVMIKIEDVNGEVLKTPEEISAILLKYMKEKAKEFQGKPETKAVLTVPAAFTDSQKKATLESAKLAGWENITLLPEPIAASFAYFNNREIPNNSNVLLFDLGGGTLDVCLFKIINGSLQIISNIGDTCLGGRDIDNLLIRHFTNALKFKYSINVNERVRRKYLLMLECQAIKHNLTIMKKD</sequence>
<proteinExistence type="predicted"/>
<evidence type="ECO:0000313" key="1">
    <source>
        <dbReference type="Proteomes" id="UP000887579"/>
    </source>
</evidence>
<dbReference type="Proteomes" id="UP000887579">
    <property type="component" value="Unplaced"/>
</dbReference>